<dbReference type="SUPFAM" id="SSF53474">
    <property type="entry name" value="alpha/beta-Hydrolases"/>
    <property type="match status" value="1"/>
</dbReference>
<dbReference type="InterPro" id="IPR029058">
    <property type="entry name" value="AB_hydrolase_fold"/>
</dbReference>
<keyword evidence="2" id="KW-0378">Hydrolase</keyword>
<sequence length="209" mass="22459">MAWEDVVVRLYGSRRLLTPWVPGLRPTEKEPLPMGQAAAALDTTLMLEGMQQVDLCGVSYGAMVAAQLAADFPERVRRLVLVGGQVRPPRSVMRMQGALLRMIPRSRFVDAGVSKDQVLRSQKVVRALDLTDALPRITARTLVLVGAKDVVNQAAARALTSGIADARLRVVEGAGHLVNVDRPEELSTILADFLDEPGDDAVASGGVEA</sequence>
<dbReference type="EMBL" id="BMLB01000001">
    <property type="protein sequence ID" value="GGK57024.1"/>
    <property type="molecule type" value="Genomic_DNA"/>
</dbReference>
<dbReference type="Gene3D" id="3.40.50.1820">
    <property type="entry name" value="alpha/beta hydrolase"/>
    <property type="match status" value="1"/>
</dbReference>
<dbReference type="InterPro" id="IPR000073">
    <property type="entry name" value="AB_hydrolase_1"/>
</dbReference>
<comment type="caution">
    <text evidence="2">The sequence shown here is derived from an EMBL/GenBank/DDBJ whole genome shotgun (WGS) entry which is preliminary data.</text>
</comment>
<dbReference type="GO" id="GO:0016787">
    <property type="term" value="F:hydrolase activity"/>
    <property type="evidence" value="ECO:0007669"/>
    <property type="project" value="UniProtKB-KW"/>
</dbReference>
<dbReference type="PRINTS" id="PR00111">
    <property type="entry name" value="ABHYDROLASE"/>
</dbReference>
<name>A0ABQ2F6I4_9MICO</name>
<organism evidence="2 3">
    <name type="scientific">Ornithinimicrobium pekingense</name>
    <dbReference type="NCBI Taxonomy" id="384677"/>
    <lineage>
        <taxon>Bacteria</taxon>
        <taxon>Bacillati</taxon>
        <taxon>Actinomycetota</taxon>
        <taxon>Actinomycetes</taxon>
        <taxon>Micrococcales</taxon>
        <taxon>Ornithinimicrobiaceae</taxon>
        <taxon>Ornithinimicrobium</taxon>
    </lineage>
</organism>
<dbReference type="Pfam" id="PF12697">
    <property type="entry name" value="Abhydrolase_6"/>
    <property type="match status" value="1"/>
</dbReference>
<evidence type="ECO:0000259" key="1">
    <source>
        <dbReference type="Pfam" id="PF12697"/>
    </source>
</evidence>
<accession>A0ABQ2F6I4</accession>
<reference evidence="3" key="1">
    <citation type="journal article" date="2019" name="Int. J. Syst. Evol. Microbiol.">
        <title>The Global Catalogue of Microorganisms (GCM) 10K type strain sequencing project: providing services to taxonomists for standard genome sequencing and annotation.</title>
        <authorList>
            <consortium name="The Broad Institute Genomics Platform"/>
            <consortium name="The Broad Institute Genome Sequencing Center for Infectious Disease"/>
            <person name="Wu L."/>
            <person name="Ma J."/>
        </authorList>
    </citation>
    <scope>NUCLEOTIDE SEQUENCE [LARGE SCALE GENOMIC DNA]</scope>
    <source>
        <strain evidence="3">CGMCC 1.5362</strain>
    </source>
</reference>
<feature type="domain" description="AB hydrolase-1" evidence="1">
    <location>
        <begin position="17"/>
        <end position="186"/>
    </location>
</feature>
<evidence type="ECO:0000313" key="2">
    <source>
        <dbReference type="EMBL" id="GGK57024.1"/>
    </source>
</evidence>
<dbReference type="Proteomes" id="UP000662111">
    <property type="component" value="Unassembled WGS sequence"/>
</dbReference>
<keyword evidence="3" id="KW-1185">Reference proteome</keyword>
<protein>
    <submittedName>
        <fullName evidence="2">3-oxoadipate enol-lactone hydrolase</fullName>
    </submittedName>
</protein>
<dbReference type="PANTHER" id="PTHR43798">
    <property type="entry name" value="MONOACYLGLYCEROL LIPASE"/>
    <property type="match status" value="1"/>
</dbReference>
<dbReference type="InterPro" id="IPR050266">
    <property type="entry name" value="AB_hydrolase_sf"/>
</dbReference>
<evidence type="ECO:0000313" key="3">
    <source>
        <dbReference type="Proteomes" id="UP000662111"/>
    </source>
</evidence>
<dbReference type="PANTHER" id="PTHR43798:SF33">
    <property type="entry name" value="HYDROLASE, PUTATIVE (AFU_ORTHOLOGUE AFUA_2G14860)-RELATED"/>
    <property type="match status" value="1"/>
</dbReference>
<proteinExistence type="predicted"/>
<gene>
    <name evidence="2" type="ORF">GCM10011509_01730</name>
</gene>